<sequence length="155" mass="17705">MWVPGRWARRHRRSLRGRDMCRSTLNISNEYIVGVQSRPQRRYEGEPGQEQQANFLARWSWHRIRSGMSTTAGGGAGGANGSRSWEWPTGHAAADDDDDDADRFGHKNPTHLRQRLLHMLANYLANLANLTSSNNKNNYGNNSSNENSRQNRPRF</sequence>
<accession>Q6IGU4</accession>
<reference evidence="2" key="1">
    <citation type="journal article" date="2003" name="Genome Biol.">
        <title>An integrated gene annotation and transcriptional profiling approach towards the full gene content of the Drosophila genome.</title>
        <authorList>
            <person name="Hild M."/>
            <person name="Beckmann B."/>
            <person name="Haas S.A."/>
            <person name="Koch B."/>
            <person name="Solovyev V."/>
            <person name="Busold C."/>
            <person name="Fellenberg K."/>
            <person name="Boutros M."/>
            <person name="Vingron M."/>
            <person name="Sauer F."/>
            <person name="Hoheisel J.D."/>
            <person name="Paro R."/>
        </authorList>
    </citation>
    <scope>NUCLEOTIDE SEQUENCE</scope>
</reference>
<organism evidence="2">
    <name type="scientific">Drosophila melanogaster</name>
    <name type="common">Fruit fly</name>
    <dbReference type="NCBI Taxonomy" id="7227"/>
    <lineage>
        <taxon>Eukaryota</taxon>
        <taxon>Metazoa</taxon>
        <taxon>Ecdysozoa</taxon>
        <taxon>Arthropoda</taxon>
        <taxon>Hexapoda</taxon>
        <taxon>Insecta</taxon>
        <taxon>Pterygota</taxon>
        <taxon>Neoptera</taxon>
        <taxon>Endopterygota</taxon>
        <taxon>Diptera</taxon>
        <taxon>Brachycera</taxon>
        <taxon>Muscomorpha</taxon>
        <taxon>Ephydroidea</taxon>
        <taxon>Drosophilidae</taxon>
        <taxon>Drosophila</taxon>
        <taxon>Sophophora</taxon>
    </lineage>
</organism>
<dbReference type="AlphaFoldDB" id="Q6IGU4"/>
<name>Q6IGU4_DROME</name>
<feature type="region of interest" description="Disordered" evidence="1">
    <location>
        <begin position="132"/>
        <end position="155"/>
    </location>
</feature>
<evidence type="ECO:0000256" key="1">
    <source>
        <dbReference type="SAM" id="MobiDB-lite"/>
    </source>
</evidence>
<gene>
    <name evidence="2" type="ORF">HDC05186</name>
</gene>
<feature type="region of interest" description="Disordered" evidence="1">
    <location>
        <begin position="67"/>
        <end position="107"/>
    </location>
</feature>
<protein>
    <submittedName>
        <fullName evidence="2">HDC05186</fullName>
    </submittedName>
</protein>
<proteinExistence type="predicted"/>
<dbReference type="EMBL" id="BK003672">
    <property type="protein sequence ID" value="DAA02370.1"/>
    <property type="molecule type" value="Genomic_DNA"/>
</dbReference>
<evidence type="ECO:0000313" key="2">
    <source>
        <dbReference type="EMBL" id="DAA02370.1"/>
    </source>
</evidence>